<evidence type="ECO:0000256" key="8">
    <source>
        <dbReference type="SAM" id="Phobius"/>
    </source>
</evidence>
<keyword evidence="8" id="KW-1133">Transmembrane helix</keyword>
<evidence type="ECO:0000256" key="3">
    <source>
        <dbReference type="ARBA" id="ARBA00022617"/>
    </source>
</evidence>
<dbReference type="GO" id="GO:0005506">
    <property type="term" value="F:iron ion binding"/>
    <property type="evidence" value="ECO:0007669"/>
    <property type="project" value="InterPro"/>
</dbReference>
<name>A0A8H3UUL3_VENIN</name>
<evidence type="ECO:0000313" key="10">
    <source>
        <dbReference type="EMBL" id="KAE9976906.1"/>
    </source>
</evidence>
<dbReference type="GO" id="GO:0004497">
    <property type="term" value="F:monooxygenase activity"/>
    <property type="evidence" value="ECO:0007669"/>
    <property type="project" value="UniProtKB-KW"/>
</dbReference>
<keyword evidence="7" id="KW-0560">Oxidoreductase</keyword>
<dbReference type="InterPro" id="IPR002401">
    <property type="entry name" value="Cyt_P450_E_grp-I"/>
</dbReference>
<evidence type="ECO:0000256" key="2">
    <source>
        <dbReference type="ARBA" id="ARBA00010617"/>
    </source>
</evidence>
<dbReference type="GO" id="GO:0016705">
    <property type="term" value="F:oxidoreductase activity, acting on paired donors, with incorporation or reduction of molecular oxygen"/>
    <property type="evidence" value="ECO:0007669"/>
    <property type="project" value="InterPro"/>
</dbReference>
<dbReference type="PANTHER" id="PTHR24305:SF210">
    <property type="entry name" value="CYTOCHROME P450 MONOOXYGENASE ASQL-RELATED"/>
    <property type="match status" value="1"/>
</dbReference>
<proteinExistence type="inferred from homology"/>
<dbReference type="InterPro" id="IPR050121">
    <property type="entry name" value="Cytochrome_P450_monoxygenase"/>
</dbReference>
<comment type="caution">
    <text evidence="10">The sequence shown here is derived from an EMBL/GenBank/DDBJ whole genome shotgun (WGS) entry which is preliminary data.</text>
</comment>
<keyword evidence="8" id="KW-0472">Membrane</keyword>
<dbReference type="CDD" id="cd11058">
    <property type="entry name" value="CYP60B-like"/>
    <property type="match status" value="1"/>
</dbReference>
<evidence type="ECO:0000256" key="5">
    <source>
        <dbReference type="ARBA" id="ARBA00023004"/>
    </source>
</evidence>
<dbReference type="PRINTS" id="PR00463">
    <property type="entry name" value="EP450I"/>
</dbReference>
<feature type="binding site" description="axial binding residue" evidence="6">
    <location>
        <position position="453"/>
    </location>
    <ligand>
        <name>heme</name>
        <dbReference type="ChEBI" id="CHEBI:30413"/>
    </ligand>
    <ligandPart>
        <name>Fe</name>
        <dbReference type="ChEBI" id="CHEBI:18248"/>
    </ligandPart>
</feature>
<evidence type="ECO:0000256" key="6">
    <source>
        <dbReference type="PIRSR" id="PIRSR602401-1"/>
    </source>
</evidence>
<dbReference type="PANTHER" id="PTHR24305">
    <property type="entry name" value="CYTOCHROME P450"/>
    <property type="match status" value="1"/>
</dbReference>
<dbReference type="InterPro" id="IPR036396">
    <property type="entry name" value="Cyt_P450_sf"/>
</dbReference>
<feature type="non-terminal residue" evidence="10">
    <location>
        <position position="1"/>
    </location>
</feature>
<dbReference type="SUPFAM" id="SSF48264">
    <property type="entry name" value="Cytochrome P450"/>
    <property type="match status" value="1"/>
</dbReference>
<dbReference type="InterPro" id="IPR001128">
    <property type="entry name" value="Cyt_P450"/>
</dbReference>
<evidence type="ECO:0000256" key="4">
    <source>
        <dbReference type="ARBA" id="ARBA00022723"/>
    </source>
</evidence>
<dbReference type="EMBL" id="WNWR01000485">
    <property type="protein sequence ID" value="KAE9976906.1"/>
    <property type="molecule type" value="Genomic_DNA"/>
</dbReference>
<dbReference type="Pfam" id="PF00067">
    <property type="entry name" value="p450"/>
    <property type="match status" value="1"/>
</dbReference>
<keyword evidence="5 6" id="KW-0408">Iron</keyword>
<keyword evidence="7" id="KW-0503">Monooxygenase</keyword>
<dbReference type="PROSITE" id="PS00086">
    <property type="entry name" value="CYTOCHROME_P450"/>
    <property type="match status" value="1"/>
</dbReference>
<sequence>MSQPTGIIGSLLALDKLLVAELVLASVCLYPVWCIIYNLYFHPLRHFPGPKLAAATQLYTSYYLVTGKPIEHFRKMHAKYGEVVRTKPNDLSFITDTAWRDIYMHRQGKPQMMKSHRLSFEADPDLFNIISGDDDTHARHRRSLAHAFSDKALKEQEPLIQQYIDLLIDDVRNQAKTGTAFDIIDRLNWVSFDIIGDLAFGEPFGALETKSTHPWIDKFFTSTQMGCAMMEVLDFVGTFWRDTILKQIIIPGIMQSNAQMADFALEKIDARLERGIGNRPDLMSFVLKNNEEGKGMSKKEIVSTFNILVVAGSETIGTALAGALYLLQKNPRVVRKLKEELHQAFANDKEIDLTKTYQLTYLNAVLSESMRLYPPPPVSLRRVVEPEGTTISGYKVPGGINVGIPQPSAYISPTNFSEPRSFIPERWIETSNPKYANDKRAVFKPFSIGARNCVGQ</sequence>
<dbReference type="GO" id="GO:0020037">
    <property type="term" value="F:heme binding"/>
    <property type="evidence" value="ECO:0007669"/>
    <property type="project" value="InterPro"/>
</dbReference>
<organism evidence="10 11">
    <name type="scientific">Venturia inaequalis</name>
    <name type="common">Apple scab fungus</name>
    <dbReference type="NCBI Taxonomy" id="5025"/>
    <lineage>
        <taxon>Eukaryota</taxon>
        <taxon>Fungi</taxon>
        <taxon>Dikarya</taxon>
        <taxon>Ascomycota</taxon>
        <taxon>Pezizomycotina</taxon>
        <taxon>Dothideomycetes</taxon>
        <taxon>Pleosporomycetidae</taxon>
        <taxon>Venturiales</taxon>
        <taxon>Venturiaceae</taxon>
        <taxon>Venturia</taxon>
    </lineage>
</organism>
<evidence type="ECO:0000313" key="11">
    <source>
        <dbReference type="Proteomes" id="UP000490939"/>
    </source>
</evidence>
<dbReference type="PRINTS" id="PR00385">
    <property type="entry name" value="P450"/>
</dbReference>
<evidence type="ECO:0000313" key="9">
    <source>
        <dbReference type="EMBL" id="KAE9964307.1"/>
    </source>
</evidence>
<dbReference type="AlphaFoldDB" id="A0A8H3UUL3"/>
<evidence type="ECO:0000256" key="7">
    <source>
        <dbReference type="RuleBase" id="RU000461"/>
    </source>
</evidence>
<feature type="transmembrane region" description="Helical" evidence="8">
    <location>
        <begin position="22"/>
        <end position="41"/>
    </location>
</feature>
<evidence type="ECO:0000256" key="1">
    <source>
        <dbReference type="ARBA" id="ARBA00001971"/>
    </source>
</evidence>
<dbReference type="Proteomes" id="UP000433883">
    <property type="component" value="Unassembled WGS sequence"/>
</dbReference>
<dbReference type="EMBL" id="WNWQ01000718">
    <property type="protein sequence ID" value="KAE9964307.1"/>
    <property type="molecule type" value="Genomic_DNA"/>
</dbReference>
<keyword evidence="4 6" id="KW-0479">Metal-binding</keyword>
<protein>
    <submittedName>
        <fullName evidence="10">Uncharacterized protein</fullName>
    </submittedName>
</protein>
<comment type="cofactor">
    <cofactor evidence="1 6">
        <name>heme</name>
        <dbReference type="ChEBI" id="CHEBI:30413"/>
    </cofactor>
</comment>
<accession>A0A8H3UUL3</accession>
<dbReference type="Proteomes" id="UP000490939">
    <property type="component" value="Unassembled WGS sequence"/>
</dbReference>
<keyword evidence="11" id="KW-1185">Reference proteome</keyword>
<gene>
    <name evidence="9" type="ORF">BLS_008461</name>
    <name evidence="10" type="ORF">EG327_007902</name>
</gene>
<comment type="similarity">
    <text evidence="2 7">Belongs to the cytochrome P450 family.</text>
</comment>
<reference evidence="10 11" key="1">
    <citation type="submission" date="2019-07" db="EMBL/GenBank/DDBJ databases">
        <title>Venturia inaequalis Genome Resource.</title>
        <authorList>
            <person name="Lichtner F.J."/>
        </authorList>
    </citation>
    <scope>NUCLEOTIDE SEQUENCE [LARGE SCALE GENOMIC DNA]</scope>
    <source>
        <strain evidence="9">Bline_iso_100314</strain>
        <strain evidence="10 11">DMI_063113</strain>
    </source>
</reference>
<keyword evidence="3 6" id="KW-0349">Heme</keyword>
<dbReference type="Gene3D" id="1.10.630.10">
    <property type="entry name" value="Cytochrome P450"/>
    <property type="match status" value="1"/>
</dbReference>
<dbReference type="InterPro" id="IPR017972">
    <property type="entry name" value="Cyt_P450_CS"/>
</dbReference>
<keyword evidence="8" id="KW-0812">Transmembrane</keyword>